<dbReference type="AlphaFoldDB" id="A0A4Y7SHW0"/>
<keyword evidence="3" id="KW-1185">Reference proteome</keyword>
<protein>
    <submittedName>
        <fullName evidence="2">Uncharacterized protein</fullName>
    </submittedName>
</protein>
<evidence type="ECO:0000313" key="3">
    <source>
        <dbReference type="Proteomes" id="UP000298030"/>
    </source>
</evidence>
<name>A0A4Y7SHW0_COPMI</name>
<feature type="compositionally biased region" description="Basic and acidic residues" evidence="1">
    <location>
        <begin position="1"/>
        <end position="48"/>
    </location>
</feature>
<proteinExistence type="predicted"/>
<organism evidence="2 3">
    <name type="scientific">Coprinellus micaceus</name>
    <name type="common">Glistening ink-cap mushroom</name>
    <name type="synonym">Coprinus micaceus</name>
    <dbReference type="NCBI Taxonomy" id="71717"/>
    <lineage>
        <taxon>Eukaryota</taxon>
        <taxon>Fungi</taxon>
        <taxon>Dikarya</taxon>
        <taxon>Basidiomycota</taxon>
        <taxon>Agaricomycotina</taxon>
        <taxon>Agaricomycetes</taxon>
        <taxon>Agaricomycetidae</taxon>
        <taxon>Agaricales</taxon>
        <taxon>Agaricineae</taxon>
        <taxon>Psathyrellaceae</taxon>
        <taxon>Coprinellus</taxon>
    </lineage>
</organism>
<evidence type="ECO:0000256" key="1">
    <source>
        <dbReference type="SAM" id="MobiDB-lite"/>
    </source>
</evidence>
<dbReference type="EMBL" id="QPFP01000116">
    <property type="protein sequence ID" value="TEB21268.1"/>
    <property type="molecule type" value="Genomic_DNA"/>
</dbReference>
<gene>
    <name evidence="2" type="ORF">FA13DRAFT_1717082</name>
</gene>
<feature type="region of interest" description="Disordered" evidence="1">
    <location>
        <begin position="1"/>
        <end position="116"/>
    </location>
</feature>
<feature type="compositionally biased region" description="Pro residues" evidence="1">
    <location>
        <begin position="96"/>
        <end position="107"/>
    </location>
</feature>
<evidence type="ECO:0000313" key="2">
    <source>
        <dbReference type="EMBL" id="TEB21268.1"/>
    </source>
</evidence>
<accession>A0A4Y7SHW0</accession>
<comment type="caution">
    <text evidence="2">The sequence shown here is derived from an EMBL/GenBank/DDBJ whole genome shotgun (WGS) entry which is preliminary data.</text>
</comment>
<reference evidence="2 3" key="1">
    <citation type="journal article" date="2019" name="Nat. Ecol. Evol.">
        <title>Megaphylogeny resolves global patterns of mushroom evolution.</title>
        <authorList>
            <person name="Varga T."/>
            <person name="Krizsan K."/>
            <person name="Foldi C."/>
            <person name="Dima B."/>
            <person name="Sanchez-Garcia M."/>
            <person name="Sanchez-Ramirez S."/>
            <person name="Szollosi G.J."/>
            <person name="Szarkandi J.G."/>
            <person name="Papp V."/>
            <person name="Albert L."/>
            <person name="Andreopoulos W."/>
            <person name="Angelini C."/>
            <person name="Antonin V."/>
            <person name="Barry K.W."/>
            <person name="Bougher N.L."/>
            <person name="Buchanan P."/>
            <person name="Buyck B."/>
            <person name="Bense V."/>
            <person name="Catcheside P."/>
            <person name="Chovatia M."/>
            <person name="Cooper J."/>
            <person name="Damon W."/>
            <person name="Desjardin D."/>
            <person name="Finy P."/>
            <person name="Geml J."/>
            <person name="Haridas S."/>
            <person name="Hughes K."/>
            <person name="Justo A."/>
            <person name="Karasinski D."/>
            <person name="Kautmanova I."/>
            <person name="Kiss B."/>
            <person name="Kocsube S."/>
            <person name="Kotiranta H."/>
            <person name="LaButti K.M."/>
            <person name="Lechner B.E."/>
            <person name="Liimatainen K."/>
            <person name="Lipzen A."/>
            <person name="Lukacs Z."/>
            <person name="Mihaltcheva S."/>
            <person name="Morgado L.N."/>
            <person name="Niskanen T."/>
            <person name="Noordeloos M.E."/>
            <person name="Ohm R.A."/>
            <person name="Ortiz-Santana B."/>
            <person name="Ovrebo C."/>
            <person name="Racz N."/>
            <person name="Riley R."/>
            <person name="Savchenko A."/>
            <person name="Shiryaev A."/>
            <person name="Soop K."/>
            <person name="Spirin V."/>
            <person name="Szebenyi C."/>
            <person name="Tomsovsky M."/>
            <person name="Tulloss R.E."/>
            <person name="Uehling J."/>
            <person name="Grigoriev I.V."/>
            <person name="Vagvolgyi C."/>
            <person name="Papp T."/>
            <person name="Martin F.M."/>
            <person name="Miettinen O."/>
            <person name="Hibbett D.S."/>
            <person name="Nagy L.G."/>
        </authorList>
    </citation>
    <scope>NUCLEOTIDE SEQUENCE [LARGE SCALE GENOMIC DNA]</scope>
    <source>
        <strain evidence="2 3">FP101781</strain>
    </source>
</reference>
<dbReference type="Proteomes" id="UP000298030">
    <property type="component" value="Unassembled WGS sequence"/>
</dbReference>
<sequence>MYTEKANKERSKQRQEEEGKGVCGRSIKERRDEIRVESERRVDAEGRPLLKRRAKERHGDPAQSNATTANAAAIPTTMPLARTPLAPFPSRMLLPPHSPSPPRPQSAPQPSYSATA</sequence>